<proteinExistence type="predicted"/>
<evidence type="ECO:0000313" key="2">
    <source>
        <dbReference type="Proteomes" id="UP001345219"/>
    </source>
</evidence>
<protein>
    <submittedName>
        <fullName evidence="1">Uncharacterized protein</fullName>
    </submittedName>
</protein>
<comment type="caution">
    <text evidence="1">The sequence shown here is derived from an EMBL/GenBank/DDBJ whole genome shotgun (WGS) entry which is preliminary data.</text>
</comment>
<keyword evidence="2" id="KW-1185">Reference proteome</keyword>
<dbReference type="AlphaFoldDB" id="A0AAN7JGW5"/>
<dbReference type="Proteomes" id="UP001345219">
    <property type="component" value="Chromosome 1"/>
</dbReference>
<accession>A0AAN7JGW5</accession>
<dbReference type="EMBL" id="JAXIOK010000023">
    <property type="protein sequence ID" value="KAK4743349.1"/>
    <property type="molecule type" value="Genomic_DNA"/>
</dbReference>
<sequence length="80" mass="8888">MNLRLDVLLSTVDDELGDEIVYMDSSPMAAMSTDQQPPAPIRNYCRRWGKTLTMTVQSLANCRSQASSSAGEDEEEEDSE</sequence>
<gene>
    <name evidence="1" type="ORF">SAY87_001350</name>
</gene>
<name>A0AAN7JGW5_9MYRT</name>
<reference evidence="1 2" key="1">
    <citation type="journal article" date="2023" name="Hortic Res">
        <title>Pangenome of water caltrop reveals structural variations and asymmetric subgenome divergence after allopolyploidization.</title>
        <authorList>
            <person name="Zhang X."/>
            <person name="Chen Y."/>
            <person name="Wang L."/>
            <person name="Yuan Y."/>
            <person name="Fang M."/>
            <person name="Shi L."/>
            <person name="Lu R."/>
            <person name="Comes H.P."/>
            <person name="Ma Y."/>
            <person name="Chen Y."/>
            <person name="Huang G."/>
            <person name="Zhou Y."/>
            <person name="Zheng Z."/>
            <person name="Qiu Y."/>
        </authorList>
    </citation>
    <scope>NUCLEOTIDE SEQUENCE [LARGE SCALE GENOMIC DNA]</scope>
    <source>
        <tissue evidence="1">Roots</tissue>
    </source>
</reference>
<organism evidence="1 2">
    <name type="scientific">Trapa incisa</name>
    <dbReference type="NCBI Taxonomy" id="236973"/>
    <lineage>
        <taxon>Eukaryota</taxon>
        <taxon>Viridiplantae</taxon>
        <taxon>Streptophyta</taxon>
        <taxon>Embryophyta</taxon>
        <taxon>Tracheophyta</taxon>
        <taxon>Spermatophyta</taxon>
        <taxon>Magnoliopsida</taxon>
        <taxon>eudicotyledons</taxon>
        <taxon>Gunneridae</taxon>
        <taxon>Pentapetalae</taxon>
        <taxon>rosids</taxon>
        <taxon>malvids</taxon>
        <taxon>Myrtales</taxon>
        <taxon>Lythraceae</taxon>
        <taxon>Trapa</taxon>
    </lineage>
</organism>
<evidence type="ECO:0000313" key="1">
    <source>
        <dbReference type="EMBL" id="KAK4743349.1"/>
    </source>
</evidence>